<comment type="similarity">
    <text evidence="6">Belongs to the polysaccharide monooxygenase AA13 family.</text>
</comment>
<organism evidence="10 11">
    <name type="scientific">Adineta steineri</name>
    <dbReference type="NCBI Taxonomy" id="433720"/>
    <lineage>
        <taxon>Eukaryota</taxon>
        <taxon>Metazoa</taxon>
        <taxon>Spiralia</taxon>
        <taxon>Gnathifera</taxon>
        <taxon>Rotifera</taxon>
        <taxon>Eurotatoria</taxon>
        <taxon>Bdelloidea</taxon>
        <taxon>Adinetida</taxon>
        <taxon>Adinetidae</taxon>
        <taxon>Adineta</taxon>
    </lineage>
</organism>
<dbReference type="Gene3D" id="2.70.50.50">
    <property type="entry name" value="chitin-binding protein cbp21"/>
    <property type="match status" value="1"/>
</dbReference>
<gene>
    <name evidence="10" type="ORF">JYZ213_LOCUS31844</name>
</gene>
<feature type="compositionally biased region" description="Low complexity" evidence="7">
    <location>
        <begin position="235"/>
        <end position="255"/>
    </location>
</feature>
<dbReference type="AlphaFoldDB" id="A0A815D3B0"/>
<evidence type="ECO:0000313" key="11">
    <source>
        <dbReference type="Proteomes" id="UP000663845"/>
    </source>
</evidence>
<feature type="domain" description="Chitin-binding type-4" evidence="9">
    <location>
        <begin position="23"/>
        <end position="222"/>
    </location>
</feature>
<dbReference type="InterPro" id="IPR004302">
    <property type="entry name" value="Cellulose/chitin-bd_N"/>
</dbReference>
<keyword evidence="2" id="KW-0479">Metal-binding</keyword>
<accession>A0A815D3B0</accession>
<evidence type="ECO:0000256" key="8">
    <source>
        <dbReference type="SAM" id="SignalP"/>
    </source>
</evidence>
<sequence length="317" mass="35083">MCRIIYILFFLQIFYSIKQIDGHGYLADPPARSSAWMFDKDFSKCCRYYNHAEMSCGGAYHEWIVNRGKCSICGEAADLKPTLLGMGDEMYLGKIVRTYTQGSTIQVTVVLTANHKGSFEFRVCSVDDDPTKDATHNCLDLNLLNVTNDIRVPHKKIEPTQYQVSDTATTVHINVTLPQNLVCKHCVFQWKYITGNSWGESNGVACMGCGKKNEEFYGCSDIAIVGDVESIVDSPTTTTPTTTTTTTTTTPKPTTAPAARRKCRSAITFSQVFDISGIMDEYCQLVCPNNCASDVTLGNNMLYEGCVATCKKLCICE</sequence>
<comment type="cofactor">
    <cofactor evidence="1">
        <name>Cu(2+)</name>
        <dbReference type="ChEBI" id="CHEBI:29036"/>
    </cofactor>
</comment>
<keyword evidence="4" id="KW-1015">Disulfide bond</keyword>
<reference evidence="10" key="1">
    <citation type="submission" date="2021-02" db="EMBL/GenBank/DDBJ databases">
        <authorList>
            <person name="Nowell W R."/>
        </authorList>
    </citation>
    <scope>NUCLEOTIDE SEQUENCE</scope>
</reference>
<evidence type="ECO:0000313" key="10">
    <source>
        <dbReference type="EMBL" id="CAF1292327.1"/>
    </source>
</evidence>
<keyword evidence="8" id="KW-0732">Signal</keyword>
<evidence type="ECO:0000256" key="7">
    <source>
        <dbReference type="SAM" id="MobiDB-lite"/>
    </source>
</evidence>
<proteinExistence type="inferred from homology"/>
<dbReference type="EMBL" id="CAJNOG010000550">
    <property type="protein sequence ID" value="CAF1292327.1"/>
    <property type="molecule type" value="Genomic_DNA"/>
</dbReference>
<feature type="chain" id="PRO_5032895369" description="Chitin-binding type-4 domain-containing protein" evidence="8">
    <location>
        <begin position="23"/>
        <end position="317"/>
    </location>
</feature>
<evidence type="ECO:0000259" key="9">
    <source>
        <dbReference type="Pfam" id="PF03067"/>
    </source>
</evidence>
<keyword evidence="3" id="KW-0186">Copper</keyword>
<dbReference type="Pfam" id="PF03067">
    <property type="entry name" value="LPMO_10"/>
    <property type="match status" value="1"/>
</dbReference>
<dbReference type="Proteomes" id="UP000663845">
    <property type="component" value="Unassembled WGS sequence"/>
</dbReference>
<dbReference type="PANTHER" id="PTHR36575:SF2">
    <property type="entry name" value="CHITIN-BINDING TYPE-4 DOMAIN-CONTAINING PROTEIN-RELATED"/>
    <property type="match status" value="1"/>
</dbReference>
<evidence type="ECO:0000256" key="3">
    <source>
        <dbReference type="ARBA" id="ARBA00023008"/>
    </source>
</evidence>
<dbReference type="InterPro" id="IPR052282">
    <property type="entry name" value="Starch-active_LPMO"/>
</dbReference>
<evidence type="ECO:0000256" key="5">
    <source>
        <dbReference type="ARBA" id="ARBA00023180"/>
    </source>
</evidence>
<keyword evidence="5" id="KW-0325">Glycoprotein</keyword>
<dbReference type="GO" id="GO:0046872">
    <property type="term" value="F:metal ion binding"/>
    <property type="evidence" value="ECO:0007669"/>
    <property type="project" value="UniProtKB-KW"/>
</dbReference>
<evidence type="ECO:0000256" key="2">
    <source>
        <dbReference type="ARBA" id="ARBA00022723"/>
    </source>
</evidence>
<evidence type="ECO:0000256" key="4">
    <source>
        <dbReference type="ARBA" id="ARBA00023157"/>
    </source>
</evidence>
<feature type="signal peptide" evidence="8">
    <location>
        <begin position="1"/>
        <end position="22"/>
    </location>
</feature>
<evidence type="ECO:0000256" key="1">
    <source>
        <dbReference type="ARBA" id="ARBA00001973"/>
    </source>
</evidence>
<dbReference type="PANTHER" id="PTHR36575">
    <property type="entry name" value="BINDING PROTEIN, PUTATIVE (AFU_ORTHOLOGUE AFUA_1G14430)-RELATED"/>
    <property type="match status" value="1"/>
</dbReference>
<protein>
    <recommendedName>
        <fullName evidence="9">Chitin-binding type-4 domain-containing protein</fullName>
    </recommendedName>
</protein>
<evidence type="ECO:0000256" key="6">
    <source>
        <dbReference type="ARBA" id="ARBA00034311"/>
    </source>
</evidence>
<feature type="region of interest" description="Disordered" evidence="7">
    <location>
        <begin position="233"/>
        <end position="256"/>
    </location>
</feature>
<name>A0A815D3B0_9BILA</name>
<comment type="caution">
    <text evidence="10">The sequence shown here is derived from an EMBL/GenBank/DDBJ whole genome shotgun (WGS) entry which is preliminary data.</text>
</comment>